<dbReference type="InterPro" id="IPR013560">
    <property type="entry name" value="DUF1722"/>
</dbReference>
<dbReference type="Pfam" id="PF08349">
    <property type="entry name" value="DUF1722"/>
    <property type="match status" value="1"/>
</dbReference>
<dbReference type="InterPro" id="IPR007553">
    <property type="entry name" value="2-thiour_desulf"/>
</dbReference>
<dbReference type="InterPro" id="IPR017087">
    <property type="entry name" value="UCP037004"/>
</dbReference>
<dbReference type="EMBL" id="LT629736">
    <property type="protein sequence ID" value="SDS90099.1"/>
    <property type="molecule type" value="Genomic_DNA"/>
</dbReference>
<reference evidence="3" key="1">
    <citation type="submission" date="2016-10" db="EMBL/GenBank/DDBJ databases">
        <authorList>
            <person name="Varghese N."/>
            <person name="Submissions S."/>
        </authorList>
    </citation>
    <scope>NUCLEOTIDE SEQUENCE [LARGE SCALE GENOMIC DNA]</scope>
    <source>
        <strain evidence="3">NRRL B-51270</strain>
    </source>
</reference>
<dbReference type="PIRSF" id="PIRSF037004">
    <property type="entry name" value="UCP037004"/>
    <property type="match status" value="1"/>
</dbReference>
<accession>A0A1H1W1I5</accession>
<dbReference type="AlphaFoldDB" id="A0A1H1W1I5"/>
<dbReference type="PANTHER" id="PTHR30087">
    <property type="entry name" value="INNER MEMBRANE PROTEIN"/>
    <property type="match status" value="1"/>
</dbReference>
<dbReference type="RefSeq" id="WP_093395099.1">
    <property type="nucleotide sequence ID" value="NZ_LT629736.1"/>
</dbReference>
<dbReference type="STRING" id="487184.SAMN05216421_2435"/>
<evidence type="ECO:0000259" key="1">
    <source>
        <dbReference type="Pfam" id="PF08349"/>
    </source>
</evidence>
<dbReference type="Pfam" id="PF04463">
    <property type="entry name" value="2-thiour_desulf"/>
    <property type="match status" value="1"/>
</dbReference>
<feature type="domain" description="DUF1722" evidence="1">
    <location>
        <begin position="195"/>
        <end position="311"/>
    </location>
</feature>
<protein>
    <submittedName>
        <fullName evidence="2">Uncharacterized conserved protein YbgA, DUF1722 family</fullName>
    </submittedName>
</protein>
<keyword evidence="3" id="KW-1185">Reference proteome</keyword>
<sequence>MDPQTPARIPIGISDCLTGSPVRFNAGHKHSSLCTEQLGQWFELVPFCPEIAAGLGTPRQPVRLVGEPSAPRAVGTRDASMEITEQLLAYGETVAATHPHLCGFILMQKSPSCGMERVKVYQDNGQPAPQTGSGLFAKALMQANPLLPVEEEGRLHDPVLRENFIMRVMVMAAWKQLGEDGLTRVRLIEFHSRHKYLLLAHDPDAYRRLGRLLANLRDCDLQRLAEDYFADLILSLKRKASRRSHSNVLEHIVGHFKRALAGHEKSEMQSLIEQYRLGMVPLVVPVTLLKHHLLNHPDAYLDSQAYLQPYPAELSLRNAI</sequence>
<evidence type="ECO:0000313" key="3">
    <source>
        <dbReference type="Proteomes" id="UP000243207"/>
    </source>
</evidence>
<evidence type="ECO:0000313" key="2">
    <source>
        <dbReference type="EMBL" id="SDS90099.1"/>
    </source>
</evidence>
<organism evidence="2 3">
    <name type="scientific">Halopseudomonas xinjiangensis</name>
    <dbReference type="NCBI Taxonomy" id="487184"/>
    <lineage>
        <taxon>Bacteria</taxon>
        <taxon>Pseudomonadati</taxon>
        <taxon>Pseudomonadota</taxon>
        <taxon>Gammaproteobacteria</taxon>
        <taxon>Pseudomonadales</taxon>
        <taxon>Pseudomonadaceae</taxon>
        <taxon>Halopseudomonas</taxon>
    </lineage>
</organism>
<gene>
    <name evidence="2" type="ORF">SAMN05216421_2435</name>
</gene>
<proteinExistence type="predicted"/>
<dbReference type="Proteomes" id="UP000243207">
    <property type="component" value="Chromosome I"/>
</dbReference>
<dbReference type="OrthoDB" id="495783at2"/>
<name>A0A1H1W1I5_9GAMM</name>
<dbReference type="PANTHER" id="PTHR30087:SF0">
    <property type="entry name" value="INNER MEMBRANE PROTEIN"/>
    <property type="match status" value="1"/>
</dbReference>